<sequence length="1047" mass="115821">MPTFQQLACHIEQAGSNLKLREYGTTYGDGFVETFVAIPDEPRGFSIHLTSSAYIAPGLAIFVYVDGVYQCNRNRRGQEIPDKDTPLEGSFVEFRVRQKEEKRFDGTFIGRSWNFEKLNVVSADAAGQLDPDVISNIGTIEIVVLRCQEPDEQFTIPARVTKPAIAANSQQNSKGKAKVTPKAPSVQGSDNGGSVGGMFNLSGDGAYDEPEMPQYDGYDDRRRQPRDRSTLRYHDDFRRQDRSIYPLDDRPLTYGDYVRQRRGEDERGRRSYREQSPRPARRPYSIDSDSEAPETHRRGARERYVDKSADIVDLLTEALHGLDTQRRNSRAVSPVEFAKRDNARRMSFKNGVHEHTARTHNAPLVQGGNKHAWEGPQGGRGVRTSRAHSQSRPIGQGTSNGNATKFTEMKRRVEQMKSGGDGGGDRKVANPNPNSHRPYNAPDGRYNSPANKNGAPHTNGYQDWGRQSGAGDWDVDQSRRVRWETDNDYYSGFWNTHSFEKGAASGSVLSGHRDDRDTQYSHNVSEPWTRLHSPRGSISRMPDRPLHSHVFKHRSCILYPPGFGTWVWNRKTDTWQKQDEDEEISCDACKVKPIKDKIWNCRTCKDHDICGKCNKRGRYYKGCRFEEYIPNGQGGDGGGGGRGDNWVEEWVSTHSAIVLPLNTNQDVPQNQGGNQSKAPSVQSKTSRKSAAKPNENSGGWENSNQQNNGAWGQDSRGGGNWDNTNAADGWGTNLPNQGGNDTWENNGGGGGGGGGGSGSAWNRGPQQQENGNWNSNNDTANAEKAGDGWGTNPNQGNDNWNSGGNNDNGGGGDWGGNNDDGGDWGGDCQDINKQAGDAWEVKSQGKKTGWGGSVKNEPNQGDGWGSQKQNNQSRAGGGWDNQHTKNKPTSNTGNRNTTTPANAQKPPSLAPSKRSFHKPPNPSLALPTTATHIKPYWAKWNERNAEIPSLKESSSTKRQDLIYLRPEEPLYPIPHSAAEQLKVEHQVRVGKGAEYMHRVGAPKYIDAMDRPFAVFRFKYRSKAMIEQLLPGVKVEEGDEQGGVGEGV</sequence>
<protein>
    <submittedName>
        <fullName evidence="1">Uncharacterized protein</fullName>
    </submittedName>
</protein>
<name>A0ACC3DSY2_9PEZI</name>
<dbReference type="Proteomes" id="UP001186974">
    <property type="component" value="Unassembled WGS sequence"/>
</dbReference>
<reference evidence="1" key="1">
    <citation type="submission" date="2024-09" db="EMBL/GenBank/DDBJ databases">
        <title>Black Yeasts Isolated from many extreme environments.</title>
        <authorList>
            <person name="Coleine C."/>
            <person name="Stajich J.E."/>
            <person name="Selbmann L."/>
        </authorList>
    </citation>
    <scope>NUCLEOTIDE SEQUENCE</scope>
    <source>
        <strain evidence="1">CCFEE 5737</strain>
    </source>
</reference>
<organism evidence="1 2">
    <name type="scientific">Coniosporium uncinatum</name>
    <dbReference type="NCBI Taxonomy" id="93489"/>
    <lineage>
        <taxon>Eukaryota</taxon>
        <taxon>Fungi</taxon>
        <taxon>Dikarya</taxon>
        <taxon>Ascomycota</taxon>
        <taxon>Pezizomycotina</taxon>
        <taxon>Dothideomycetes</taxon>
        <taxon>Dothideomycetes incertae sedis</taxon>
        <taxon>Coniosporium</taxon>
    </lineage>
</organism>
<evidence type="ECO:0000313" key="2">
    <source>
        <dbReference type="Proteomes" id="UP001186974"/>
    </source>
</evidence>
<keyword evidence="2" id="KW-1185">Reference proteome</keyword>
<accession>A0ACC3DSY2</accession>
<evidence type="ECO:0000313" key="1">
    <source>
        <dbReference type="EMBL" id="KAK3079749.1"/>
    </source>
</evidence>
<proteinExistence type="predicted"/>
<dbReference type="EMBL" id="JAWDJW010000945">
    <property type="protein sequence ID" value="KAK3079749.1"/>
    <property type="molecule type" value="Genomic_DNA"/>
</dbReference>
<comment type="caution">
    <text evidence="1">The sequence shown here is derived from an EMBL/GenBank/DDBJ whole genome shotgun (WGS) entry which is preliminary data.</text>
</comment>
<gene>
    <name evidence="1" type="ORF">LTS18_004000</name>
</gene>